<dbReference type="Pfam" id="PF01793">
    <property type="entry name" value="Glyco_transf_15"/>
    <property type="match status" value="1"/>
</dbReference>
<evidence type="ECO:0000256" key="6">
    <source>
        <dbReference type="PIRSR" id="PIRSR018153-1"/>
    </source>
</evidence>
<accession>A0A1E4RQX5</accession>
<evidence type="ECO:0000256" key="1">
    <source>
        <dbReference type="ARBA" id="ARBA00004606"/>
    </source>
</evidence>
<dbReference type="FunFam" id="3.90.550.10:FF:000051">
    <property type="entry name" value="Alpha-1,2-mannosyltransferase (Ktr4)"/>
    <property type="match status" value="1"/>
</dbReference>
<feature type="signal peptide" evidence="7">
    <location>
        <begin position="1"/>
        <end position="19"/>
    </location>
</feature>
<dbReference type="PANTHER" id="PTHR31121">
    <property type="entry name" value="ALPHA-1,2 MANNOSYLTRANSFERASE KTR1"/>
    <property type="match status" value="1"/>
</dbReference>
<comment type="similarity">
    <text evidence="2">Belongs to the glycosyltransferase 15 family.</text>
</comment>
<feature type="chain" id="PRO_5009162435" evidence="7">
    <location>
        <begin position="20"/>
        <end position="383"/>
    </location>
</feature>
<gene>
    <name evidence="8" type="ORF">HYPBUDRAFT_151333</name>
</gene>
<dbReference type="GO" id="GO:0006487">
    <property type="term" value="P:protein N-linked glycosylation"/>
    <property type="evidence" value="ECO:0007669"/>
    <property type="project" value="TreeGrafter"/>
</dbReference>
<evidence type="ECO:0000256" key="5">
    <source>
        <dbReference type="ARBA" id="ARBA00022968"/>
    </source>
</evidence>
<dbReference type="GO" id="GO:0000032">
    <property type="term" value="P:cell wall mannoprotein biosynthetic process"/>
    <property type="evidence" value="ECO:0007669"/>
    <property type="project" value="TreeGrafter"/>
</dbReference>
<dbReference type="OrthoDB" id="439943at2759"/>
<dbReference type="GO" id="GO:0000026">
    <property type="term" value="F:alpha-1,2-mannosyltransferase activity"/>
    <property type="evidence" value="ECO:0007669"/>
    <property type="project" value="TreeGrafter"/>
</dbReference>
<keyword evidence="7" id="KW-0732">Signal</keyword>
<dbReference type="InterPro" id="IPR002685">
    <property type="entry name" value="Glyco_trans_15"/>
</dbReference>
<keyword evidence="5" id="KW-0735">Signal-anchor</keyword>
<dbReference type="STRING" id="984485.A0A1E4RQX5"/>
<dbReference type="Gene3D" id="3.90.550.10">
    <property type="entry name" value="Spore Coat Polysaccharide Biosynthesis Protein SpsA, Chain A"/>
    <property type="match status" value="1"/>
</dbReference>
<name>A0A1E4RQX5_9ASCO</name>
<dbReference type="InterPro" id="IPR029044">
    <property type="entry name" value="Nucleotide-diphossugar_trans"/>
</dbReference>
<keyword evidence="4 8" id="KW-0808">Transferase</keyword>
<organism evidence="8 9">
    <name type="scientific">Hyphopichia burtonii NRRL Y-1933</name>
    <dbReference type="NCBI Taxonomy" id="984485"/>
    <lineage>
        <taxon>Eukaryota</taxon>
        <taxon>Fungi</taxon>
        <taxon>Dikarya</taxon>
        <taxon>Ascomycota</taxon>
        <taxon>Saccharomycotina</taxon>
        <taxon>Pichiomycetes</taxon>
        <taxon>Debaryomycetaceae</taxon>
        <taxon>Hyphopichia</taxon>
    </lineage>
</organism>
<dbReference type="PANTHER" id="PTHR31121:SF6">
    <property type="entry name" value="ALPHA-1,2 MANNOSYLTRANSFERASE KTR1"/>
    <property type="match status" value="1"/>
</dbReference>
<protein>
    <submittedName>
        <fullName evidence="8">Mannosyltransferase</fullName>
    </submittedName>
</protein>
<keyword evidence="5" id="KW-0812">Transmembrane</keyword>
<dbReference type="AlphaFoldDB" id="A0A1E4RQX5"/>
<dbReference type="GeneID" id="30994993"/>
<dbReference type="GO" id="GO:0006493">
    <property type="term" value="P:protein O-linked glycosylation"/>
    <property type="evidence" value="ECO:0007669"/>
    <property type="project" value="TreeGrafter"/>
</dbReference>
<dbReference type="GO" id="GO:0016020">
    <property type="term" value="C:membrane"/>
    <property type="evidence" value="ECO:0007669"/>
    <property type="project" value="UniProtKB-SubCell"/>
</dbReference>
<dbReference type="Proteomes" id="UP000095085">
    <property type="component" value="Unassembled WGS sequence"/>
</dbReference>
<dbReference type="EMBL" id="KV454538">
    <property type="protein sequence ID" value="ODV69657.1"/>
    <property type="molecule type" value="Genomic_DNA"/>
</dbReference>
<sequence length="383" mass="45691">MRFHLVVLALGVVFYCLYRKHEEQADLIAEVVEDGAFVYQPDGILEYIEQSLPGILANPLVINKNALTNLQNATFLVLCRNQDVYELLETIQSVQDRFNHRYGYDWTFLNDKPFSVDFVNTIVDYIPRGRLNFGQIPPEQWSYPDWVNQTFAAEQRESMANENVLYALSESYRFMCRYYLGFFYRHELVAKYQYYWRLEPGIKLYCDINYDVFQFMKLNNKKYGFTMTIFEYSKTIPSLWFHFKQFIKENIDYNPPLLEFVQNDDTLTSYNECHFWSNFEIADLSIFDNDQYNHFFNYLDQTGGFFYERWGDAPIHSLAILLFLTPNDLWWFGDIGYYHAPYLQCPQLAQLRLQNKCSCNPNEDFTDSFLSCTRHILDIINSY</sequence>
<evidence type="ECO:0000256" key="7">
    <source>
        <dbReference type="SAM" id="SignalP"/>
    </source>
</evidence>
<evidence type="ECO:0000256" key="4">
    <source>
        <dbReference type="ARBA" id="ARBA00022679"/>
    </source>
</evidence>
<evidence type="ECO:0000313" key="9">
    <source>
        <dbReference type="Proteomes" id="UP000095085"/>
    </source>
</evidence>
<keyword evidence="3 8" id="KW-0328">Glycosyltransferase</keyword>
<comment type="subcellular location">
    <subcellularLocation>
        <location evidence="1">Membrane</location>
        <topology evidence="1">Single-pass type II membrane protein</topology>
    </subcellularLocation>
</comment>
<evidence type="ECO:0000256" key="3">
    <source>
        <dbReference type="ARBA" id="ARBA00022676"/>
    </source>
</evidence>
<evidence type="ECO:0000256" key="2">
    <source>
        <dbReference type="ARBA" id="ARBA00007677"/>
    </source>
</evidence>
<evidence type="ECO:0000313" key="8">
    <source>
        <dbReference type="EMBL" id="ODV69657.1"/>
    </source>
</evidence>
<proteinExistence type="inferred from homology"/>
<reference evidence="9" key="1">
    <citation type="submission" date="2016-05" db="EMBL/GenBank/DDBJ databases">
        <title>Comparative genomics of biotechnologically important yeasts.</title>
        <authorList>
            <consortium name="DOE Joint Genome Institute"/>
            <person name="Riley R."/>
            <person name="Haridas S."/>
            <person name="Wolfe K.H."/>
            <person name="Lopes M.R."/>
            <person name="Hittinger C.T."/>
            <person name="Goker M."/>
            <person name="Salamov A."/>
            <person name="Wisecaver J."/>
            <person name="Long T.M."/>
            <person name="Aerts A.L."/>
            <person name="Barry K."/>
            <person name="Choi C."/>
            <person name="Clum A."/>
            <person name="Coughlan A.Y."/>
            <person name="Deshpande S."/>
            <person name="Douglass A.P."/>
            <person name="Hanson S.J."/>
            <person name="Klenk H.-P."/>
            <person name="Labutti K."/>
            <person name="Lapidus A."/>
            <person name="Lindquist E."/>
            <person name="Lipzen A."/>
            <person name="Meier-Kolthoff J.P."/>
            <person name="Ohm R.A."/>
            <person name="Otillar R.P."/>
            <person name="Pangilinan J."/>
            <person name="Peng Y."/>
            <person name="Rokas A."/>
            <person name="Rosa C.A."/>
            <person name="Scheuner C."/>
            <person name="Sibirny A.A."/>
            <person name="Slot J.C."/>
            <person name="Stielow J.B."/>
            <person name="Sun H."/>
            <person name="Kurtzman C.P."/>
            <person name="Blackwell M."/>
            <person name="Grigoriev I.V."/>
            <person name="Jeffries T.W."/>
        </authorList>
    </citation>
    <scope>NUCLEOTIDE SEQUENCE [LARGE SCALE GENOMIC DNA]</scope>
    <source>
        <strain evidence="9">NRRL Y-1933</strain>
    </source>
</reference>
<dbReference type="SUPFAM" id="SSF53448">
    <property type="entry name" value="Nucleotide-diphospho-sugar transferases"/>
    <property type="match status" value="1"/>
</dbReference>
<feature type="active site" description="Nucleophile" evidence="6">
    <location>
        <position position="280"/>
    </location>
</feature>
<dbReference type="RefSeq" id="XP_020078724.1">
    <property type="nucleotide sequence ID" value="XM_020220443.1"/>
</dbReference>
<keyword evidence="9" id="KW-1185">Reference proteome</keyword>
<dbReference type="PIRSF" id="PIRSF018153">
    <property type="entry name" value="Glyco_trans_15"/>
    <property type="match status" value="1"/>
</dbReference>
<dbReference type="GO" id="GO:0005794">
    <property type="term" value="C:Golgi apparatus"/>
    <property type="evidence" value="ECO:0007669"/>
    <property type="project" value="TreeGrafter"/>
</dbReference>